<evidence type="ECO:0000313" key="3">
    <source>
        <dbReference type="Proteomes" id="UP000694548"/>
    </source>
</evidence>
<evidence type="ECO:0000259" key="1">
    <source>
        <dbReference type="Pfam" id="PF05699"/>
    </source>
</evidence>
<accession>A0A8C6KAF0</accession>
<proteinExistence type="predicted"/>
<dbReference type="InterPro" id="IPR008906">
    <property type="entry name" value="HATC_C_dom"/>
</dbReference>
<evidence type="ECO:0000313" key="2">
    <source>
        <dbReference type="Ensembl" id="ENSNFUP00015002851.1"/>
    </source>
</evidence>
<dbReference type="GeneTree" id="ENSGT00940000162068"/>
<dbReference type="Pfam" id="PF05699">
    <property type="entry name" value="Dimer_Tnp_hAT"/>
    <property type="match status" value="1"/>
</dbReference>
<feature type="domain" description="HAT C-terminal dimerisation" evidence="1">
    <location>
        <begin position="194"/>
        <end position="262"/>
    </location>
</feature>
<dbReference type="SUPFAM" id="SSF53098">
    <property type="entry name" value="Ribonuclease H-like"/>
    <property type="match status" value="1"/>
</dbReference>
<dbReference type="InterPro" id="IPR052958">
    <property type="entry name" value="IFN-induced_PKR_regulator"/>
</dbReference>
<dbReference type="AlphaFoldDB" id="A0A8C6KAF0"/>
<dbReference type="InterPro" id="IPR012337">
    <property type="entry name" value="RNaseH-like_sf"/>
</dbReference>
<protein>
    <recommendedName>
        <fullName evidence="1">HAT C-terminal dimerisation domain-containing protein</fullName>
    </recommendedName>
</protein>
<keyword evidence="3" id="KW-1185">Reference proteome</keyword>
<reference evidence="2" key="1">
    <citation type="submission" date="2014-08" db="EMBL/GenBank/DDBJ databases">
        <authorList>
            <person name="Senf B."/>
            <person name="Petzold A."/>
            <person name="Downie B.R."/>
            <person name="Koch P."/>
            <person name="Platzer M."/>
        </authorList>
    </citation>
    <scope>NUCLEOTIDE SEQUENCE [LARGE SCALE GENOMIC DNA]</scope>
    <source>
        <strain evidence="2">GRZ</strain>
    </source>
</reference>
<dbReference type="PANTHER" id="PTHR46289">
    <property type="entry name" value="52 KDA REPRESSOR OF THE INHIBITOR OF THE PROTEIN KINASE-LIKE PROTEIN-RELATED"/>
    <property type="match status" value="1"/>
</dbReference>
<name>A0A8C6KAF0_NOTFU</name>
<organism evidence="2 3">
    <name type="scientific">Nothobranchius furzeri</name>
    <name type="common">Turquoise killifish</name>
    <dbReference type="NCBI Taxonomy" id="105023"/>
    <lineage>
        <taxon>Eukaryota</taxon>
        <taxon>Metazoa</taxon>
        <taxon>Chordata</taxon>
        <taxon>Craniata</taxon>
        <taxon>Vertebrata</taxon>
        <taxon>Euteleostomi</taxon>
        <taxon>Actinopterygii</taxon>
        <taxon>Neopterygii</taxon>
        <taxon>Teleostei</taxon>
        <taxon>Neoteleostei</taxon>
        <taxon>Acanthomorphata</taxon>
        <taxon>Ovalentaria</taxon>
        <taxon>Atherinomorphae</taxon>
        <taxon>Cyprinodontiformes</taxon>
        <taxon>Nothobranchiidae</taxon>
        <taxon>Nothobranchius</taxon>
    </lineage>
</organism>
<dbReference type="Ensembl" id="ENSNFUT00015003030.1">
    <property type="protein sequence ID" value="ENSNFUP00015002851.1"/>
    <property type="gene ID" value="ENSNFUG00015001440.1"/>
</dbReference>
<reference evidence="2" key="3">
    <citation type="submission" date="2025-09" db="UniProtKB">
        <authorList>
            <consortium name="Ensembl"/>
        </authorList>
    </citation>
    <scope>IDENTIFICATION</scope>
</reference>
<sequence length="294" mass="33797">MNNLPAILACLRTMKTATAQGILSNLCKPKTIYMLVMFAKLLMITEGFHRYLQGESVDVSRAVLYKTAIIETLTDFRTSSSVEDLFKSAMTICEENHIQLPVGPRKKQKIMDDFVVESACGATSILTTPDEFRSQLFYPCLDRMIQELTHRFSDLGEELMSEELLVAKHVVKKWLEKERDKTTPNTATEDNQRLDIATVFRILDREMFPTLKAILQVALTIPISSCNCERSFSVLRRLHTWLRSTMDQERLNDLSIMSIEKETLDVITPDQIIDRFAKLKPRRHSLILLPLQKK</sequence>
<dbReference type="GO" id="GO:0046983">
    <property type="term" value="F:protein dimerization activity"/>
    <property type="evidence" value="ECO:0007669"/>
    <property type="project" value="InterPro"/>
</dbReference>
<dbReference type="PANTHER" id="PTHR46289:SF14">
    <property type="entry name" value="DUF4371 DOMAIN-CONTAINING PROTEIN"/>
    <property type="match status" value="1"/>
</dbReference>
<dbReference type="Proteomes" id="UP000694548">
    <property type="component" value="Chromosome sgr02"/>
</dbReference>
<reference evidence="2" key="2">
    <citation type="submission" date="2025-08" db="UniProtKB">
        <authorList>
            <consortium name="Ensembl"/>
        </authorList>
    </citation>
    <scope>IDENTIFICATION</scope>
</reference>